<keyword evidence="1" id="KW-0805">Transcription regulation</keyword>
<evidence type="ECO:0000259" key="5">
    <source>
        <dbReference type="PROSITE" id="PS50977"/>
    </source>
</evidence>
<dbReference type="PRINTS" id="PR00455">
    <property type="entry name" value="HTHTETR"/>
</dbReference>
<dbReference type="Proteomes" id="UP000035050">
    <property type="component" value="Chromosome"/>
</dbReference>
<dbReference type="KEGG" id="pox:MB84_11295"/>
<organism evidence="6 7">
    <name type="scientific">Pandoraea oxalativorans</name>
    <dbReference type="NCBI Taxonomy" id="573737"/>
    <lineage>
        <taxon>Bacteria</taxon>
        <taxon>Pseudomonadati</taxon>
        <taxon>Pseudomonadota</taxon>
        <taxon>Betaproteobacteria</taxon>
        <taxon>Burkholderiales</taxon>
        <taxon>Burkholderiaceae</taxon>
        <taxon>Pandoraea</taxon>
    </lineage>
</organism>
<dbReference type="PANTHER" id="PTHR47506:SF1">
    <property type="entry name" value="HTH-TYPE TRANSCRIPTIONAL REGULATOR YJDC"/>
    <property type="match status" value="1"/>
</dbReference>
<sequence length="195" mass="21797">MSSSSDPTGEMSPGQRLLETARRLFCREGIHATGVARILTEAGVARRTLYENYGSKDNLLKAAFEHEAQMWFQWLDDLPRRASDPEQQLLILFDVLQEWFSSDRFFGCLFTNAVAEHEKESSWVRDLALAHFSEVQRRIVVLAGAAGLVDPQAFARQFCLLVDGAIAIAMVTRKSDSADTARTIAHCLLEHAARA</sequence>
<dbReference type="EMBL" id="CP011253">
    <property type="protein sequence ID" value="AKC69937.1"/>
    <property type="molecule type" value="Genomic_DNA"/>
</dbReference>
<reference evidence="6" key="1">
    <citation type="submission" date="2016-06" db="EMBL/GenBank/DDBJ databases">
        <title>Pandoraea oxalativorans DSM 23570 Genome Sequencing.</title>
        <authorList>
            <person name="Ee R."/>
            <person name="Lim Y.-L."/>
            <person name="Yong D."/>
            <person name="Yin W.-F."/>
            <person name="Chan K.-G."/>
        </authorList>
    </citation>
    <scope>NUCLEOTIDE SEQUENCE</scope>
    <source>
        <strain evidence="6">DSM 23570</strain>
    </source>
</reference>
<proteinExistence type="predicted"/>
<dbReference type="AlphaFoldDB" id="A0A0E3YDI2"/>
<evidence type="ECO:0000313" key="6">
    <source>
        <dbReference type="EMBL" id="AKC69937.1"/>
    </source>
</evidence>
<dbReference type="GO" id="GO:0003677">
    <property type="term" value="F:DNA binding"/>
    <property type="evidence" value="ECO:0007669"/>
    <property type="project" value="UniProtKB-UniRule"/>
</dbReference>
<protein>
    <submittedName>
        <fullName evidence="6">TetR family transcriptional regulator</fullName>
    </submittedName>
</protein>
<dbReference type="Pfam" id="PF16925">
    <property type="entry name" value="TetR_C_13"/>
    <property type="match status" value="1"/>
</dbReference>
<keyword evidence="2 4" id="KW-0238">DNA-binding</keyword>
<dbReference type="SUPFAM" id="SSF48498">
    <property type="entry name" value="Tetracyclin repressor-like, C-terminal domain"/>
    <property type="match status" value="1"/>
</dbReference>
<evidence type="ECO:0000313" key="7">
    <source>
        <dbReference type="Proteomes" id="UP000035050"/>
    </source>
</evidence>
<accession>A0A0E3YDI2</accession>
<dbReference type="Gene3D" id="1.10.357.10">
    <property type="entry name" value="Tetracycline Repressor, domain 2"/>
    <property type="match status" value="1"/>
</dbReference>
<dbReference type="PANTHER" id="PTHR47506">
    <property type="entry name" value="TRANSCRIPTIONAL REGULATORY PROTEIN"/>
    <property type="match status" value="1"/>
</dbReference>
<evidence type="ECO:0000256" key="4">
    <source>
        <dbReference type="PROSITE-ProRule" id="PRU00335"/>
    </source>
</evidence>
<keyword evidence="3" id="KW-0804">Transcription</keyword>
<dbReference type="PROSITE" id="PS50977">
    <property type="entry name" value="HTH_TETR_2"/>
    <property type="match status" value="1"/>
</dbReference>
<evidence type="ECO:0000256" key="3">
    <source>
        <dbReference type="ARBA" id="ARBA00023163"/>
    </source>
</evidence>
<dbReference type="InterPro" id="IPR036271">
    <property type="entry name" value="Tet_transcr_reg_TetR-rel_C_sf"/>
</dbReference>
<dbReference type="InterPro" id="IPR001647">
    <property type="entry name" value="HTH_TetR"/>
</dbReference>
<evidence type="ECO:0000256" key="1">
    <source>
        <dbReference type="ARBA" id="ARBA00023015"/>
    </source>
</evidence>
<feature type="domain" description="HTH tetR-type" evidence="5">
    <location>
        <begin position="11"/>
        <end position="71"/>
    </location>
</feature>
<dbReference type="PATRIC" id="fig|573737.6.peg.3129"/>
<dbReference type="RefSeq" id="WP_046291202.1">
    <property type="nucleotide sequence ID" value="NZ_CP011253.3"/>
</dbReference>
<dbReference type="HOGENOM" id="CLU_069356_23_1_4"/>
<dbReference type="InterPro" id="IPR009057">
    <property type="entry name" value="Homeodomain-like_sf"/>
</dbReference>
<dbReference type="InterPro" id="IPR011075">
    <property type="entry name" value="TetR_C"/>
</dbReference>
<evidence type="ECO:0000256" key="2">
    <source>
        <dbReference type="ARBA" id="ARBA00023125"/>
    </source>
</evidence>
<keyword evidence="7" id="KW-1185">Reference proteome</keyword>
<feature type="DNA-binding region" description="H-T-H motif" evidence="4">
    <location>
        <begin position="34"/>
        <end position="53"/>
    </location>
</feature>
<name>A0A0E3YDI2_9BURK</name>
<dbReference type="SUPFAM" id="SSF46689">
    <property type="entry name" value="Homeodomain-like"/>
    <property type="match status" value="1"/>
</dbReference>
<dbReference type="Pfam" id="PF00440">
    <property type="entry name" value="TetR_N"/>
    <property type="match status" value="1"/>
</dbReference>
<gene>
    <name evidence="6" type="ORF">MB84_11295</name>
</gene>